<organism evidence="3 4">
    <name type="scientific">Triticum turgidum subsp. durum</name>
    <name type="common">Durum wheat</name>
    <name type="synonym">Triticum durum</name>
    <dbReference type="NCBI Taxonomy" id="4567"/>
    <lineage>
        <taxon>Eukaryota</taxon>
        <taxon>Viridiplantae</taxon>
        <taxon>Streptophyta</taxon>
        <taxon>Embryophyta</taxon>
        <taxon>Tracheophyta</taxon>
        <taxon>Spermatophyta</taxon>
        <taxon>Magnoliopsida</taxon>
        <taxon>Liliopsida</taxon>
        <taxon>Poales</taxon>
        <taxon>Poaceae</taxon>
        <taxon>BOP clade</taxon>
        <taxon>Pooideae</taxon>
        <taxon>Triticodae</taxon>
        <taxon>Triticeae</taxon>
        <taxon>Triticinae</taxon>
        <taxon>Triticum</taxon>
    </lineage>
</organism>
<protein>
    <recommendedName>
        <fullName evidence="2">DUF6598 domain-containing protein</fullName>
    </recommendedName>
</protein>
<name>A0A9R0WQS5_TRITD</name>
<dbReference type="Gramene" id="TRITD5Av1G166200.1">
    <property type="protein sequence ID" value="TRITD5Av1G166200.1"/>
    <property type="gene ID" value="TRITD5Av1G166200"/>
</dbReference>
<evidence type="ECO:0000259" key="2">
    <source>
        <dbReference type="Pfam" id="PF20241"/>
    </source>
</evidence>
<dbReference type="PANTHER" id="PTHR33065">
    <property type="entry name" value="OS07G0486400 PROTEIN"/>
    <property type="match status" value="1"/>
</dbReference>
<dbReference type="PANTHER" id="PTHR33065:SF95">
    <property type="entry name" value="OS07G0646300 PROTEIN"/>
    <property type="match status" value="1"/>
</dbReference>
<feature type="domain" description="DUF6598" evidence="2">
    <location>
        <begin position="134"/>
        <end position="364"/>
    </location>
</feature>
<reference evidence="3 4" key="1">
    <citation type="submission" date="2017-09" db="EMBL/GenBank/DDBJ databases">
        <authorList>
            <consortium name="International Durum Wheat Genome Sequencing Consortium (IDWGSC)"/>
            <person name="Milanesi L."/>
        </authorList>
    </citation>
    <scope>NUCLEOTIDE SEQUENCE [LARGE SCALE GENOMIC DNA]</scope>
    <source>
        <strain evidence="4">cv. Svevo</strain>
    </source>
</reference>
<dbReference type="AlphaFoldDB" id="A0A9R0WQS5"/>
<dbReference type="Pfam" id="PF20241">
    <property type="entry name" value="DUF6598"/>
    <property type="match status" value="1"/>
</dbReference>
<dbReference type="Proteomes" id="UP000324705">
    <property type="component" value="Chromosome 5A"/>
</dbReference>
<keyword evidence="4" id="KW-1185">Reference proteome</keyword>
<dbReference type="EMBL" id="LT934119">
    <property type="protein sequence ID" value="VAI19386.1"/>
    <property type="molecule type" value="Genomic_DNA"/>
</dbReference>
<dbReference type="InterPro" id="IPR046533">
    <property type="entry name" value="DUF6598"/>
</dbReference>
<evidence type="ECO:0000313" key="4">
    <source>
        <dbReference type="Proteomes" id="UP000324705"/>
    </source>
</evidence>
<gene>
    <name evidence="3" type="ORF">TRITD_5Av1G166200</name>
</gene>
<evidence type="ECO:0000256" key="1">
    <source>
        <dbReference type="SAM" id="MobiDB-lite"/>
    </source>
</evidence>
<dbReference type="OMA" id="INIRGDC"/>
<feature type="region of interest" description="Disordered" evidence="1">
    <location>
        <begin position="31"/>
        <end position="57"/>
    </location>
</feature>
<accession>A0A9R0WQS5</accession>
<evidence type="ECO:0000313" key="3">
    <source>
        <dbReference type="EMBL" id="VAI19386.1"/>
    </source>
</evidence>
<sequence length="375" mass="42322">MHRLASPSRRLLSSMASRWWPPALARRLDPPVRRASSEVTDGKLGGSLEDPRSAAKGRTTEILITEDEEEVSDIDYTVEVNGIPQSSHRDGSIYRGMRRSGWKRDYRVADRSETRLEAMMFSDPTKGMKVCCNMLQIFALELAKIPGDNGLVELYGYIAERDEVDMLLNYVVNISRNDPIIVAQGSLICMASGPRRGIELANYTIIEYDMRIKRGRHERDDLQLIDGAIEFCITRTWNRPFTINIRGDCGGAVDMTLACLHNAVKATVEVLISELHGSFNMSLRCFTSRFYKEIRLFDGVVTESYGLKRYVVAVMKRSFIRLKFKVHTPSSSSKSKLCCTFKAKTNGHNARELKTDFAVISVKVTWSTLPNSFPG</sequence>
<proteinExistence type="predicted"/>